<keyword evidence="2" id="KW-1185">Reference proteome</keyword>
<protein>
    <submittedName>
        <fullName evidence="1">Uncharacterized protein</fullName>
    </submittedName>
</protein>
<organism evidence="1 2">
    <name type="scientific">Parasynechococcus marenigrum (strain WH8102)</name>
    <dbReference type="NCBI Taxonomy" id="84588"/>
    <lineage>
        <taxon>Bacteria</taxon>
        <taxon>Bacillati</taxon>
        <taxon>Cyanobacteriota</taxon>
        <taxon>Cyanophyceae</taxon>
        <taxon>Synechococcales</taxon>
        <taxon>Prochlorococcaceae</taxon>
        <taxon>Parasynechococcus</taxon>
        <taxon>Parasynechococcus marenigrum</taxon>
    </lineage>
</organism>
<name>Q7U6J9_PARMW</name>
<proteinExistence type="predicted"/>
<dbReference type="AlphaFoldDB" id="Q7U6J9"/>
<dbReference type="Proteomes" id="UP000001422">
    <property type="component" value="Chromosome"/>
</dbReference>
<dbReference type="eggNOG" id="ENOG503234H">
    <property type="taxonomic scope" value="Bacteria"/>
</dbReference>
<dbReference type="HOGENOM" id="CLU_171163_0_0_3"/>
<evidence type="ECO:0000313" key="1">
    <source>
        <dbReference type="EMBL" id="CAE07854.1"/>
    </source>
</evidence>
<dbReference type="KEGG" id="syw:SYNW1339"/>
<gene>
    <name evidence="1" type="ordered locus">SYNW1339</name>
</gene>
<dbReference type="STRING" id="84588.SYNW1339"/>
<dbReference type="EMBL" id="BX569692">
    <property type="protein sequence ID" value="CAE07854.1"/>
    <property type="molecule type" value="Genomic_DNA"/>
</dbReference>
<evidence type="ECO:0000313" key="2">
    <source>
        <dbReference type="Proteomes" id="UP000001422"/>
    </source>
</evidence>
<accession>Q7U6J9</accession>
<sequence>MIRFLVCLSAGANETVHLATLSRGSNVNLIVPMSRATRLINRLDKVLARHDSFGDDPAAFVDSVFAEIEEQLELVKAKSKPEHWAEIYVERDRARIKEQVLNRVMARGAESID</sequence>
<reference evidence="1 2" key="1">
    <citation type="journal article" date="2003" name="Nature">
        <title>The genome of a motile marine Synechococcus.</title>
        <authorList>
            <person name="Palenik B."/>
            <person name="Brahamsha B."/>
            <person name="Larimer F."/>
            <person name="Land M."/>
            <person name="Hauser L."/>
            <person name="Chain P."/>
            <person name="Lamerdin J."/>
            <person name="Regala W."/>
            <person name="Allen E.A."/>
            <person name="McCarren J."/>
            <person name="Paulsen I."/>
            <person name="Dufresne A."/>
            <person name="Partensky F."/>
            <person name="Webb E."/>
            <person name="Waterbury J."/>
        </authorList>
    </citation>
    <scope>NUCLEOTIDE SEQUENCE [LARGE SCALE GENOMIC DNA]</scope>
    <source>
        <strain evidence="1 2">WH8102</strain>
    </source>
</reference>